<sequence length="236" mass="25881">MKEERIQNAFSTEGMLFQVEYALEGAKKGMGCVIIIGKSSIVMAASKRIPEKLIDPTNVSSFFEILPSTVGVVSGYPMDVQETAFQTKKVGVQFLHTLGKEPTPDILARALADKWQLRTQESSRRLTAANLAVVGYDGEEPLLYHTDSSGSLLPYRAIAFGEGGTVMMKKLEKIFRPQEADERVLQMALIALSESLGSDYLATNVELAVLRKGVPLLRKTTDEIDALLVQIAEESV</sequence>
<dbReference type="Gene3D" id="3.60.20.10">
    <property type="entry name" value="Glutamine Phosphoribosylpyrophosphate, subunit 1, domain 1"/>
    <property type="match status" value="1"/>
</dbReference>
<dbReference type="GO" id="GO:0010499">
    <property type="term" value="P:proteasomal ubiquitin-independent protein catabolic process"/>
    <property type="evidence" value="ECO:0007669"/>
    <property type="project" value="EnsemblFungi"/>
</dbReference>
<dbReference type="AlphaFoldDB" id="A0A177EC45"/>
<dbReference type="InterPro" id="IPR050115">
    <property type="entry name" value="Proteasome_alpha"/>
</dbReference>
<dbReference type="RefSeq" id="XP_067543985.1">
    <property type="nucleotide sequence ID" value="XM_067688797.1"/>
</dbReference>
<dbReference type="GeneID" id="93647729"/>
<dbReference type="Proteomes" id="UP000185944">
    <property type="component" value="Unassembled WGS sequence"/>
</dbReference>
<evidence type="ECO:0000313" key="3">
    <source>
        <dbReference type="Proteomes" id="UP000185944"/>
    </source>
</evidence>
<dbReference type="GO" id="GO:0043161">
    <property type="term" value="P:proteasome-mediated ubiquitin-dependent protein catabolic process"/>
    <property type="evidence" value="ECO:0007669"/>
    <property type="project" value="EnsemblFungi"/>
</dbReference>
<keyword evidence="1 2" id="KW-0647">Proteasome</keyword>
<proteinExistence type="predicted"/>
<dbReference type="EMBL" id="LTDL01000041">
    <property type="protein sequence ID" value="OAG29306.1"/>
    <property type="molecule type" value="Genomic_DNA"/>
</dbReference>
<accession>A0A177EC45</accession>
<dbReference type="InterPro" id="IPR029055">
    <property type="entry name" value="Ntn_hydrolases_N"/>
</dbReference>
<dbReference type="STRING" id="1805483.A0A177EC45"/>
<dbReference type="InterPro" id="IPR001353">
    <property type="entry name" value="Proteasome_sua/b"/>
</dbReference>
<comment type="caution">
    <text evidence="2">The sequence shown here is derived from an EMBL/GenBank/DDBJ whole genome shotgun (WGS) entry which is preliminary data.</text>
</comment>
<evidence type="ECO:0000313" key="2">
    <source>
        <dbReference type="EMBL" id="OAG29306.1"/>
    </source>
</evidence>
<evidence type="ECO:0000256" key="1">
    <source>
        <dbReference type="ARBA" id="ARBA00022942"/>
    </source>
</evidence>
<dbReference type="Pfam" id="PF00227">
    <property type="entry name" value="Proteasome"/>
    <property type="match status" value="1"/>
</dbReference>
<keyword evidence="3" id="KW-1185">Reference proteome</keyword>
<gene>
    <name evidence="2" type="ORF">NEDG_01379</name>
</gene>
<name>A0A177EC45_9MICR</name>
<reference evidence="2 3" key="1">
    <citation type="submission" date="2016-02" db="EMBL/GenBank/DDBJ databases">
        <title>Discovery of a natural microsporidian pathogen with a broad tissue tropism in Caenorhabditis elegans.</title>
        <authorList>
            <person name="Luallen R.J."/>
            <person name="Reinke A.W."/>
            <person name="Tong L."/>
            <person name="Botts M.R."/>
            <person name="Felix M.-A."/>
            <person name="Troemel E.R."/>
        </authorList>
    </citation>
    <scope>NUCLEOTIDE SEQUENCE [LARGE SCALE GENOMIC DNA]</scope>
    <source>
        <strain evidence="2 3">JUm2807</strain>
    </source>
</reference>
<organism evidence="2 3">
    <name type="scientific">Nematocida displodere</name>
    <dbReference type="NCBI Taxonomy" id="1805483"/>
    <lineage>
        <taxon>Eukaryota</taxon>
        <taxon>Fungi</taxon>
        <taxon>Fungi incertae sedis</taxon>
        <taxon>Microsporidia</taxon>
        <taxon>Nematocida</taxon>
    </lineage>
</organism>
<protein>
    <submittedName>
        <fullName evidence="2">2S proteasome subunit alpha 1</fullName>
    </submittedName>
</protein>
<dbReference type="OrthoDB" id="431557at2759"/>
<dbReference type="GO" id="GO:0019773">
    <property type="term" value="C:proteasome core complex, alpha-subunit complex"/>
    <property type="evidence" value="ECO:0007669"/>
    <property type="project" value="EnsemblFungi"/>
</dbReference>
<dbReference type="PANTHER" id="PTHR11599">
    <property type="entry name" value="PROTEASOME SUBUNIT ALPHA/BETA"/>
    <property type="match status" value="1"/>
</dbReference>
<dbReference type="VEuPathDB" id="MicrosporidiaDB:NEDG_01379"/>
<dbReference type="SUPFAM" id="SSF56235">
    <property type="entry name" value="N-terminal nucleophile aminohydrolases (Ntn hydrolases)"/>
    <property type="match status" value="1"/>
</dbReference>